<organism evidence="2 3">
    <name type="scientific">Paraphaeosphaeria sporulosa</name>
    <dbReference type="NCBI Taxonomy" id="1460663"/>
    <lineage>
        <taxon>Eukaryota</taxon>
        <taxon>Fungi</taxon>
        <taxon>Dikarya</taxon>
        <taxon>Ascomycota</taxon>
        <taxon>Pezizomycotina</taxon>
        <taxon>Dothideomycetes</taxon>
        <taxon>Pleosporomycetidae</taxon>
        <taxon>Pleosporales</taxon>
        <taxon>Massarineae</taxon>
        <taxon>Didymosphaeriaceae</taxon>
        <taxon>Paraphaeosphaeria</taxon>
    </lineage>
</organism>
<feature type="domain" description="Heterokaryon incompatibility" evidence="1">
    <location>
        <begin position="29"/>
        <end position="98"/>
    </location>
</feature>
<dbReference type="InParanoid" id="A0A177C5W0"/>
<dbReference type="RefSeq" id="XP_018032896.1">
    <property type="nucleotide sequence ID" value="XM_018181002.1"/>
</dbReference>
<evidence type="ECO:0000313" key="2">
    <source>
        <dbReference type="EMBL" id="OAG02531.1"/>
    </source>
</evidence>
<reference evidence="2 3" key="1">
    <citation type="submission" date="2016-05" db="EMBL/GenBank/DDBJ databases">
        <title>Comparative analysis of secretome profiles of manganese(II)-oxidizing ascomycete fungi.</title>
        <authorList>
            <consortium name="DOE Joint Genome Institute"/>
            <person name="Zeiner C.A."/>
            <person name="Purvine S.O."/>
            <person name="Zink E.M."/>
            <person name="Wu S."/>
            <person name="Pasa-Tolic L."/>
            <person name="Chaput D.L."/>
            <person name="Haridas S."/>
            <person name="Grigoriev I.V."/>
            <person name="Santelli C.M."/>
            <person name="Hansel C.M."/>
        </authorList>
    </citation>
    <scope>NUCLEOTIDE SEQUENCE [LARGE SCALE GENOMIC DNA]</scope>
    <source>
        <strain evidence="2 3">AP3s5-JAC2a</strain>
    </source>
</reference>
<dbReference type="PANTHER" id="PTHR10622:SF11">
    <property type="entry name" value="HET-DOMAIN-CONTAINING PROTEIN"/>
    <property type="match status" value="1"/>
</dbReference>
<gene>
    <name evidence="2" type="ORF">CC84DRAFT_1188723</name>
</gene>
<proteinExistence type="predicted"/>
<dbReference type="PANTHER" id="PTHR10622">
    <property type="entry name" value="HET DOMAIN-CONTAINING PROTEIN"/>
    <property type="match status" value="1"/>
</dbReference>
<evidence type="ECO:0000259" key="1">
    <source>
        <dbReference type="Pfam" id="PF06985"/>
    </source>
</evidence>
<dbReference type="OrthoDB" id="674604at2759"/>
<protein>
    <recommendedName>
        <fullName evidence="1">Heterokaryon incompatibility domain-containing protein</fullName>
    </recommendedName>
</protein>
<dbReference type="EMBL" id="KV441555">
    <property type="protein sequence ID" value="OAG02531.1"/>
    <property type="molecule type" value="Genomic_DNA"/>
</dbReference>
<dbReference type="InterPro" id="IPR010730">
    <property type="entry name" value="HET"/>
</dbReference>
<keyword evidence="3" id="KW-1185">Reference proteome</keyword>
<accession>A0A177C5W0</accession>
<name>A0A177C5W0_9PLEO</name>
<sequence length="219" mass="25019">MSGHDANDYWLQNDGGVKFAEIYGDIPAYVILSHIWGAAVDEIVDQDMKIRFCIEKVANDGLRYFWIDTCCIDKSSSAELSEAINSMFRWYQNAAKYYAHDPEIDHMRTLILEQRIYKGWTLQKLLAPAIVEPSLTQITHGALEGHPLSSFSVDERMSWTMKRKTDEDAAYCLFGLFDLHMSLLYGEGRERAFIRLLCEIQNDQEADMPPGLEQALVGP</sequence>
<dbReference type="STRING" id="1460663.A0A177C5W0"/>
<dbReference type="Proteomes" id="UP000077069">
    <property type="component" value="Unassembled WGS sequence"/>
</dbReference>
<evidence type="ECO:0000313" key="3">
    <source>
        <dbReference type="Proteomes" id="UP000077069"/>
    </source>
</evidence>
<dbReference type="GeneID" id="28764488"/>
<dbReference type="Pfam" id="PF06985">
    <property type="entry name" value="HET"/>
    <property type="match status" value="1"/>
</dbReference>
<dbReference type="AlphaFoldDB" id="A0A177C5W0"/>